<accession>A0A0F2MGY8</accession>
<dbReference type="KEGG" id="ssck:SPSK_07567"/>
<evidence type="ECO:0000259" key="1">
    <source>
        <dbReference type="Pfam" id="PF01408"/>
    </source>
</evidence>
<dbReference type="RefSeq" id="XP_016590786.1">
    <property type="nucleotide sequence ID" value="XM_016734226.1"/>
</dbReference>
<dbReference type="OrthoDB" id="446809at2759"/>
<dbReference type="VEuPathDB" id="FungiDB:SPSK_07567"/>
<feature type="domain" description="Gfo/Idh/MocA-like oxidoreductase N-terminal" evidence="1">
    <location>
        <begin position="6"/>
        <end position="133"/>
    </location>
</feature>
<dbReference type="InterPro" id="IPR036291">
    <property type="entry name" value="NAD(P)-bd_dom_sf"/>
</dbReference>
<evidence type="ECO:0000313" key="4">
    <source>
        <dbReference type="Proteomes" id="UP000033710"/>
    </source>
</evidence>
<dbReference type="Gene3D" id="3.30.360.10">
    <property type="entry name" value="Dihydrodipicolinate Reductase, domain 2"/>
    <property type="match status" value="1"/>
</dbReference>
<dbReference type="SUPFAM" id="SSF51735">
    <property type="entry name" value="NAD(P)-binding Rossmann-fold domains"/>
    <property type="match status" value="1"/>
</dbReference>
<proteinExistence type="predicted"/>
<reference evidence="3 4" key="1">
    <citation type="journal article" date="2014" name="BMC Genomics">
        <title>Comparative genomics of the major fungal agents of human and animal Sporotrichosis: Sporothrix schenckii and Sporothrix brasiliensis.</title>
        <authorList>
            <person name="Teixeira M.M."/>
            <person name="de Almeida L.G."/>
            <person name="Kubitschek-Barreira P."/>
            <person name="Alves F.L."/>
            <person name="Kioshima E.S."/>
            <person name="Abadio A.K."/>
            <person name="Fernandes L."/>
            <person name="Derengowski L.S."/>
            <person name="Ferreira K.S."/>
            <person name="Souza R.C."/>
            <person name="Ruiz J.C."/>
            <person name="de Andrade N.C."/>
            <person name="Paes H.C."/>
            <person name="Nicola A.M."/>
            <person name="Albuquerque P."/>
            <person name="Gerber A.L."/>
            <person name="Martins V.P."/>
            <person name="Peconick L.D."/>
            <person name="Neto A.V."/>
            <person name="Chaucanez C.B."/>
            <person name="Silva P.A."/>
            <person name="Cunha O.L."/>
            <person name="de Oliveira F.F."/>
            <person name="dos Santos T.C."/>
            <person name="Barros A.L."/>
            <person name="Soares M.A."/>
            <person name="de Oliveira L.M."/>
            <person name="Marini M.M."/>
            <person name="Villalobos-Duno H."/>
            <person name="Cunha M.M."/>
            <person name="de Hoog S."/>
            <person name="da Silveira J.F."/>
            <person name="Henrissat B."/>
            <person name="Nino-Vega G.A."/>
            <person name="Cisalpino P.S."/>
            <person name="Mora-Montes H.M."/>
            <person name="Almeida S.R."/>
            <person name="Stajich J.E."/>
            <person name="Lopes-Bezerra L.M."/>
            <person name="Vasconcelos A.T."/>
            <person name="Felipe M.S."/>
        </authorList>
    </citation>
    <scope>NUCLEOTIDE SEQUENCE [LARGE SCALE GENOMIC DNA]</scope>
    <source>
        <strain evidence="3 4">1099-18</strain>
    </source>
</reference>
<sequence length="395" mass="42644">MSPPPVRVAIIGLSKSATTSWASTAHLPNLLTDAGRERFKIVALLNTSVAKAEAAIQAYGLDPKTTKAYGHPDDLAADPDVDLVLCSTRVDTHYAALLPSLQSGKDVYVEWPIASNLADTEALVAAARASGAGTVVGVQRRYAPMVLKVQELLDAGAIGKLLNVQVNVHNGFVSSDVKPAGLKYFVERAVGGNPITIIIGHLLDAVETTVGNFIPGTLHSHTQLQKPEIKIIDPATKGIIETVRSDVPDLLSLHGFVKSARTHNEPATLTLHYERGFQFPGHPSLEWTMTGTTGKIRVVEPAGTSFETDPGPDGLTIQLWTFDTNKVEDVPWGYSDLQLQVNPRARTTQTLLYAYADAKRGLTKDDIRKTPEWPTLESGAARAAEMEEWLSSFKA</sequence>
<dbReference type="PANTHER" id="PTHR43708:SF1">
    <property type="entry name" value="GALACTOSE_LACTOSE METABOLISM REGULATORY PROTEIN GAL80"/>
    <property type="match status" value="1"/>
</dbReference>
<evidence type="ECO:0000259" key="2">
    <source>
        <dbReference type="Pfam" id="PF22685"/>
    </source>
</evidence>
<dbReference type="GO" id="GO:0000166">
    <property type="term" value="F:nucleotide binding"/>
    <property type="evidence" value="ECO:0007669"/>
    <property type="project" value="InterPro"/>
</dbReference>
<dbReference type="Gene3D" id="3.40.50.720">
    <property type="entry name" value="NAD(P)-binding Rossmann-like Domain"/>
    <property type="match status" value="1"/>
</dbReference>
<dbReference type="Proteomes" id="UP000033710">
    <property type="component" value="Unassembled WGS sequence"/>
</dbReference>
<feature type="domain" description="Gal80p-like C-terminal" evidence="2">
    <location>
        <begin position="144"/>
        <end position="298"/>
    </location>
</feature>
<organism evidence="3 4">
    <name type="scientific">Sporothrix schenckii 1099-18</name>
    <dbReference type="NCBI Taxonomy" id="1397361"/>
    <lineage>
        <taxon>Eukaryota</taxon>
        <taxon>Fungi</taxon>
        <taxon>Dikarya</taxon>
        <taxon>Ascomycota</taxon>
        <taxon>Pezizomycotina</taxon>
        <taxon>Sordariomycetes</taxon>
        <taxon>Sordariomycetidae</taxon>
        <taxon>Ophiostomatales</taxon>
        <taxon>Ophiostomataceae</taxon>
        <taxon>Sporothrix</taxon>
    </lineage>
</organism>
<dbReference type="InterPro" id="IPR055080">
    <property type="entry name" value="Gal80p-like_C"/>
</dbReference>
<comment type="caution">
    <text evidence="3">The sequence shown here is derived from an EMBL/GenBank/DDBJ whole genome shotgun (WGS) entry which is preliminary data.</text>
</comment>
<gene>
    <name evidence="3" type="ORF">SPSK_07567</name>
</gene>
<dbReference type="AlphaFoldDB" id="A0A0F2MGY8"/>
<evidence type="ECO:0000313" key="3">
    <source>
        <dbReference type="EMBL" id="KJR88110.1"/>
    </source>
</evidence>
<dbReference type="SUPFAM" id="SSF55347">
    <property type="entry name" value="Glyceraldehyde-3-phosphate dehydrogenase-like, C-terminal domain"/>
    <property type="match status" value="1"/>
</dbReference>
<dbReference type="InterPro" id="IPR000683">
    <property type="entry name" value="Gfo/Idh/MocA-like_OxRdtase_N"/>
</dbReference>
<dbReference type="Pfam" id="PF22685">
    <property type="entry name" value="Gal80p_C-like"/>
    <property type="match status" value="1"/>
</dbReference>
<dbReference type="PANTHER" id="PTHR43708">
    <property type="entry name" value="CONSERVED EXPRESSED OXIDOREDUCTASE (EUROFUNG)"/>
    <property type="match status" value="1"/>
</dbReference>
<protein>
    <submittedName>
        <fullName evidence="3">Oxidoreductase</fullName>
    </submittedName>
</protein>
<dbReference type="Pfam" id="PF01408">
    <property type="entry name" value="GFO_IDH_MocA"/>
    <property type="match status" value="1"/>
</dbReference>
<reference evidence="3 4" key="2">
    <citation type="journal article" date="2015" name="Eukaryot. Cell">
        <title>Asexual propagation of a virulent clone complex in a human and feline outbreak of sporotrichosis.</title>
        <authorList>
            <person name="Teixeira Mde M."/>
            <person name="Rodrigues A.M."/>
            <person name="Tsui C.K."/>
            <person name="de Almeida L.G."/>
            <person name="Van Diepeningen A.D."/>
            <person name="van den Ende B.G."/>
            <person name="Fernandes G.F."/>
            <person name="Kano R."/>
            <person name="Hamelin R.C."/>
            <person name="Lopes-Bezerra L.M."/>
            <person name="Vasconcelos A.T."/>
            <person name="de Hoog S."/>
            <person name="de Camargo Z.P."/>
            <person name="Felipe M.S."/>
        </authorList>
    </citation>
    <scope>NUCLEOTIDE SEQUENCE [LARGE SCALE GENOMIC DNA]</scope>
    <source>
        <strain evidence="3 4">1099-18</strain>
    </source>
</reference>
<dbReference type="InterPro" id="IPR051317">
    <property type="entry name" value="Gfo/Idh/MocA_oxidoreduct"/>
</dbReference>
<name>A0A0F2MGY8_SPOSC</name>
<dbReference type="GeneID" id="27669503"/>
<dbReference type="EMBL" id="AXCR01000004">
    <property type="protein sequence ID" value="KJR88110.1"/>
    <property type="molecule type" value="Genomic_DNA"/>
</dbReference>